<comment type="function">
    <text evidence="8">This protein is part of the stalk that links CF(0) to CF(1). It either transmits conformational changes from CF(0) to CF(1) or is implicated in proton conduction.</text>
</comment>
<organism evidence="9 10">
    <name type="scientific">Knoellia sinensis KCTC 19936</name>
    <dbReference type="NCBI Taxonomy" id="1385520"/>
    <lineage>
        <taxon>Bacteria</taxon>
        <taxon>Bacillati</taxon>
        <taxon>Actinomycetota</taxon>
        <taxon>Actinomycetes</taxon>
        <taxon>Micrococcales</taxon>
        <taxon>Intrasporangiaceae</taxon>
        <taxon>Knoellia</taxon>
    </lineage>
</organism>
<dbReference type="PROSITE" id="PS00389">
    <property type="entry name" value="ATPASE_DELTA"/>
    <property type="match status" value="1"/>
</dbReference>
<evidence type="ECO:0000256" key="1">
    <source>
        <dbReference type="ARBA" id="ARBA00004370"/>
    </source>
</evidence>
<dbReference type="InterPro" id="IPR026015">
    <property type="entry name" value="ATP_synth_OSCP/delta_N_sf"/>
</dbReference>
<keyword evidence="8" id="KW-1003">Cell membrane</keyword>
<comment type="caution">
    <text evidence="9">The sequence shown here is derived from an EMBL/GenBank/DDBJ whole genome shotgun (WGS) entry which is preliminary data.</text>
</comment>
<evidence type="ECO:0000313" key="9">
    <source>
        <dbReference type="EMBL" id="KGN34893.1"/>
    </source>
</evidence>
<evidence type="ECO:0000256" key="6">
    <source>
        <dbReference type="ARBA" id="ARBA00023196"/>
    </source>
</evidence>
<dbReference type="Pfam" id="PF00213">
    <property type="entry name" value="OSCP"/>
    <property type="match status" value="1"/>
</dbReference>
<keyword evidence="10" id="KW-1185">Reference proteome</keyword>
<dbReference type="OrthoDB" id="5242917at2"/>
<gene>
    <name evidence="8" type="primary">atpH</name>
    <name evidence="9" type="ORF">N802_02350</name>
</gene>
<protein>
    <recommendedName>
        <fullName evidence="8">ATP synthase subunit delta</fullName>
    </recommendedName>
    <alternativeName>
        <fullName evidence="8">ATP synthase F(1) sector subunit delta</fullName>
    </alternativeName>
    <alternativeName>
        <fullName evidence="8">F-type ATPase subunit delta</fullName>
        <shortName evidence="8">F-ATPase subunit delta</shortName>
    </alternativeName>
</protein>
<dbReference type="eggNOG" id="COG0712">
    <property type="taxonomic scope" value="Bacteria"/>
</dbReference>
<dbReference type="GO" id="GO:0005886">
    <property type="term" value="C:plasma membrane"/>
    <property type="evidence" value="ECO:0007669"/>
    <property type="project" value="UniProtKB-SubCell"/>
</dbReference>
<comment type="subcellular location">
    <subcellularLocation>
        <location evidence="8">Cell membrane</location>
        <topology evidence="8">Peripheral membrane protein</topology>
    </subcellularLocation>
    <subcellularLocation>
        <location evidence="1">Membrane</location>
    </subcellularLocation>
</comment>
<evidence type="ECO:0000256" key="7">
    <source>
        <dbReference type="ARBA" id="ARBA00023310"/>
    </source>
</evidence>
<reference evidence="9 10" key="1">
    <citation type="submission" date="2013-08" db="EMBL/GenBank/DDBJ databases">
        <title>The genome sequence of Knoellia sinensis.</title>
        <authorList>
            <person name="Zhu W."/>
            <person name="Wang G."/>
        </authorList>
    </citation>
    <scope>NUCLEOTIDE SEQUENCE [LARGE SCALE GENOMIC DNA]</scope>
    <source>
        <strain evidence="9 10">KCTC 19936</strain>
    </source>
</reference>
<dbReference type="PANTHER" id="PTHR11910">
    <property type="entry name" value="ATP SYNTHASE DELTA CHAIN"/>
    <property type="match status" value="1"/>
</dbReference>
<evidence type="ECO:0000256" key="2">
    <source>
        <dbReference type="ARBA" id="ARBA00022448"/>
    </source>
</evidence>
<evidence type="ECO:0000256" key="8">
    <source>
        <dbReference type="HAMAP-Rule" id="MF_01416"/>
    </source>
</evidence>
<dbReference type="Gene3D" id="1.10.520.20">
    <property type="entry name" value="N-terminal domain of the delta subunit of the F1F0-ATP synthase"/>
    <property type="match status" value="1"/>
</dbReference>
<keyword evidence="3 8" id="KW-0375">Hydrogen ion transport</keyword>
<dbReference type="NCBIfam" id="NF009967">
    <property type="entry name" value="PRK13430.1"/>
    <property type="match status" value="1"/>
</dbReference>
<dbReference type="EMBL" id="AVPJ01000001">
    <property type="protein sequence ID" value="KGN34893.1"/>
    <property type="molecule type" value="Genomic_DNA"/>
</dbReference>
<accession>A0A0A0JCK1</accession>
<keyword evidence="6 8" id="KW-0139">CF(1)</keyword>
<evidence type="ECO:0000256" key="5">
    <source>
        <dbReference type="ARBA" id="ARBA00023136"/>
    </source>
</evidence>
<keyword evidence="5 8" id="KW-0472">Membrane</keyword>
<evidence type="ECO:0000256" key="3">
    <source>
        <dbReference type="ARBA" id="ARBA00022781"/>
    </source>
</evidence>
<evidence type="ECO:0000313" key="10">
    <source>
        <dbReference type="Proteomes" id="UP000030002"/>
    </source>
</evidence>
<keyword evidence="7 8" id="KW-0066">ATP synthesis</keyword>
<name>A0A0A0JCK1_9MICO</name>
<dbReference type="RefSeq" id="WP_035911463.1">
    <property type="nucleotide sequence ID" value="NZ_AVPJ01000001.1"/>
</dbReference>
<comment type="function">
    <text evidence="8">F(1)F(0) ATP synthase produces ATP from ADP in the presence of a proton or sodium gradient. F-type ATPases consist of two structural domains, F(1) containing the extramembraneous catalytic core and F(0) containing the membrane proton channel, linked together by a central stalk and a peripheral stalk. During catalysis, ATP synthesis in the catalytic domain of F(1) is coupled via a rotary mechanism of the central stalk subunits to proton translocation.</text>
</comment>
<dbReference type="HAMAP" id="MF_01416">
    <property type="entry name" value="ATP_synth_delta_bact"/>
    <property type="match status" value="1"/>
</dbReference>
<comment type="similarity">
    <text evidence="8">Belongs to the ATPase delta chain family.</text>
</comment>
<dbReference type="NCBIfam" id="TIGR01145">
    <property type="entry name" value="ATP_synt_delta"/>
    <property type="match status" value="1"/>
</dbReference>
<dbReference type="STRING" id="1385520.N802_02350"/>
<dbReference type="GO" id="GO:0045259">
    <property type="term" value="C:proton-transporting ATP synthase complex"/>
    <property type="evidence" value="ECO:0007669"/>
    <property type="project" value="UniProtKB-KW"/>
</dbReference>
<dbReference type="Proteomes" id="UP000030002">
    <property type="component" value="Unassembled WGS sequence"/>
</dbReference>
<dbReference type="InterPro" id="IPR000711">
    <property type="entry name" value="ATPase_OSCP/dsu"/>
</dbReference>
<dbReference type="PRINTS" id="PR00125">
    <property type="entry name" value="ATPASEDELTA"/>
</dbReference>
<dbReference type="GO" id="GO:0046933">
    <property type="term" value="F:proton-transporting ATP synthase activity, rotational mechanism"/>
    <property type="evidence" value="ECO:0007669"/>
    <property type="project" value="UniProtKB-UniRule"/>
</dbReference>
<sequence>MRGSSRGARAAADKALALALDGVDRTALAEELFAINAAIDGDVSLRRAFADPSRDGESKRGLADRLFGGKVSEAANTLTGEVVAQRWQKEGDLGDTFESLAVRALLAGAEKGERIDDVEDELFRFERIVASDAELRDVLSSRNADSTGKAGLVRGLLEGKVQPETIRLAEQAVLVPRGRRLDRVLESYLKLASERRDELTALVTSVVALDERQQHRLTSALRAIYGKKVTLRSVLDPSVVGGIRVQIGDEVVDGTVLRRLEAVQRDLAG</sequence>
<dbReference type="AlphaFoldDB" id="A0A0A0JCK1"/>
<dbReference type="InterPro" id="IPR020781">
    <property type="entry name" value="ATPase_OSCP/d_CS"/>
</dbReference>
<keyword evidence="4 8" id="KW-0406">Ion transport</keyword>
<proteinExistence type="inferred from homology"/>
<keyword evidence="2 8" id="KW-0813">Transport</keyword>
<evidence type="ECO:0000256" key="4">
    <source>
        <dbReference type="ARBA" id="ARBA00023065"/>
    </source>
</evidence>